<comment type="caution">
    <text evidence="1">The sequence shown here is derived from an EMBL/GenBank/DDBJ whole genome shotgun (WGS) entry which is preliminary data.</text>
</comment>
<proteinExistence type="predicted"/>
<evidence type="ECO:0000313" key="2">
    <source>
        <dbReference type="Proteomes" id="UP000240830"/>
    </source>
</evidence>
<dbReference type="AlphaFoldDB" id="A0A2H9TNY4"/>
<dbReference type="Proteomes" id="UP000240830">
    <property type="component" value="Unassembled WGS sequence"/>
</dbReference>
<protein>
    <submittedName>
        <fullName evidence="1">Uncharacterized protein</fullName>
    </submittedName>
</protein>
<reference evidence="1 2" key="1">
    <citation type="submission" date="2016-10" db="EMBL/GenBank/DDBJ databases">
        <title>The genome of Paramicrosporidium saccamoebae is the missing link in understanding Cryptomycota and Microsporidia evolution.</title>
        <authorList>
            <person name="Quandt C.A."/>
            <person name="Beaudet D."/>
            <person name="Corsaro D."/>
            <person name="Michel R."/>
            <person name="Corradi N."/>
            <person name="James T."/>
        </authorList>
    </citation>
    <scope>NUCLEOTIDE SEQUENCE [LARGE SCALE GENOMIC DNA]</scope>
    <source>
        <strain evidence="1 2">KSL3</strain>
    </source>
</reference>
<gene>
    <name evidence="1" type="ORF">PSACC_00748</name>
</gene>
<name>A0A2H9TNY4_9FUNG</name>
<evidence type="ECO:0000313" key="1">
    <source>
        <dbReference type="EMBL" id="PJF19471.1"/>
    </source>
</evidence>
<keyword evidence="2" id="KW-1185">Reference proteome</keyword>
<accession>A0A2H9TNY4</accession>
<sequence>MNNLIMIAILYFAYLSLVGTFKIKICPKHLLRTVDYITLDVIFQTFSLELDHVIPIVRMLRYPWYDFNQHYVQYTETLARFDGLKKLSIFEELHPALFPTTKLLTNPLIAALFFPHGQPYFGNLLIPYREPDGEWQLDKETLLSMFVHAGRNLSKMECSKFLETFFENIDSERTAVLFDSLRGHMTPFLFTIFMMHSSPAVLLPLADSYIQESMNDNVESCLRFMIVSRTTLMPGQPIGDLSPITCSALLKSPVHPSKVKVSVELLQGMLQVGPSRNDFSFWETFAVFLVVMLRKPNVNEVAVSQIATEFLNVVPSRALCPMTATWLFTAISESYPSLNGIIKKKFETRFWPPMQLSLLDRLALWMRDGPLMVDGVRSLYCTVDEFLDMLSWSLRKFPINNVGYFEGDGSRRLQDIHIEHARAYIRSGRECYTNKRVLLITAWIYLLAEGQKLNFGKFFTEFQNAQDWSKVRICGSLLEPQVLHALETWSISVFFTPMELRQLVDFDFVTP</sequence>
<organism evidence="1 2">
    <name type="scientific">Paramicrosporidium saccamoebae</name>
    <dbReference type="NCBI Taxonomy" id="1246581"/>
    <lineage>
        <taxon>Eukaryota</taxon>
        <taxon>Fungi</taxon>
        <taxon>Fungi incertae sedis</taxon>
        <taxon>Cryptomycota</taxon>
        <taxon>Cryptomycota incertae sedis</taxon>
        <taxon>Paramicrosporidium</taxon>
    </lineage>
</organism>
<dbReference type="EMBL" id="MTSL01000063">
    <property type="protein sequence ID" value="PJF19471.1"/>
    <property type="molecule type" value="Genomic_DNA"/>
</dbReference>